<evidence type="ECO:0000313" key="5">
    <source>
        <dbReference type="EMBL" id="TNV87672.1"/>
    </source>
</evidence>
<evidence type="ECO:0000256" key="3">
    <source>
        <dbReference type="SAM" id="Phobius"/>
    </source>
</evidence>
<feature type="compositionally biased region" description="Basic and acidic residues" evidence="2">
    <location>
        <begin position="1868"/>
        <end position="1877"/>
    </location>
</feature>
<dbReference type="PANTHER" id="PTHR31600:SF2">
    <property type="entry name" value="GAMETE ENRICHED GENE 10 PROTEIN-RELATED"/>
    <property type="match status" value="1"/>
</dbReference>
<feature type="transmembrane region" description="Helical" evidence="3">
    <location>
        <begin position="269"/>
        <end position="286"/>
    </location>
</feature>
<feature type="transmembrane region" description="Helical" evidence="3">
    <location>
        <begin position="353"/>
        <end position="370"/>
    </location>
</feature>
<keyword evidence="3" id="KW-1133">Transmembrane helix</keyword>
<keyword evidence="3" id="KW-0812">Transmembrane</keyword>
<dbReference type="InterPro" id="IPR000014">
    <property type="entry name" value="PAS"/>
</dbReference>
<sequence>MRNNDSGGNEGHSGKKSGALNSGAVQMQNAGGQGSTNGAINHKGKKQEVEKTSYEKFEDSVRETIFNVLYVLLKNEEHSKFDTTIEVVADMIQIYSFTFSQAAAFPWRQEDVMFYFEWFFNIFQFDTLYSFVDYTTFLVIFYAGILLVILVIVDIIYVSYSFQQKKFKYVWPLKVLRSVCSLLVTVLFLNFLELFCNFLKCLPGDDGELYMSLYDDVKCWSGLFILHASFAVAVSFIFVIICLIAAVALYESKETQNDISAKVTSRADFGVLIVKIVILYQYSFFYQQENHWFVISTTFIMSVIIYQGFRNNWPYYSDYMNKLMSLVTGIFVWGNIVLIIVKLLESTEFDGGLQIYFLGLPLVSLMIVYSKDERVKLLNSNINNFQRGEDIALQIRYFLNLVQTRETDRKNAIILRGYIYHHEDQCSSQDCCLRQYKNIMKYTISRKNFLAQSGNRAAAAGAASQNTVKSMKSEMNKLLLQHAKNMYRAAMRKFPTSTPLRIQYAFFLLQHMKRKQEAIAELTFANQFNPAFEEQFIIFRYLKMSEDFDDMGEGGNGGEEMDVVAKFAYDSSLRQFKDSIHSSAQYHHDFWTQLKSDRPDMAMLNESGQMINKSVVEVEKFWESLQKLNPNQPQVMKIYSRYLSQVLNDKARGQELMARAKEATSGKQNFGEAETGLESAEVQRNGQPCFVVSGSNDDLGNVKMCNRAASRVFGYNQEEMVNHPVEKLMPSYIAKHHQNILRKALNSPPDHSAKDKNVYALHKSGYIFPIILQIKFMQTRLQQEDEDEQSGQFVGIIKLDKKLMSSNIAFILIDKEKRMINISSSCISMLGLDIQRLKRYRENGMTLDNFIKDFQIKNYFNQRGHVKWNTDVEMERQESKNSRTRSLPSSENFSKLKTIPTNQHLHHHDSKHHHHHHHHHQHLRPHEQRVVSLECKIDMINMNDNDPSYRLPKAKQMIPLPEGMSNKSAYQLQQQNVVQNDVQHDIGHFVMRLDVFGAMEMNENFNKTSKGKEPKKKEAPIPDFFFKFDKFQGKFIRELAKAGFNNADDVSKDKGFINMMQMRLFSGTITGVLPDDFNSSIARREETYMLEESKGEESTASVNVDMIKIDIPVGGSRRGASPSVDLQSDQQSLELSHRTPLMSAQSPRVVAEKIHNLDITEILKRKKGWSKNVQVYRLVNGVFKYRESNEDIKRMSELEEERKRIEEENEVDFDVLAFDNVSGNLNSKKTLQNALKDKRPIASISRLKFVMNISLICLVAMAATDYSVITKSFTDINENFNLIQKSYGRLAEFQRVAFAIRSLIMMNEGMMDPVQANYIPSGQDFQQFLKDDIRDALAQLYEYQSTMSLSPLEVSSGQHALFYDKEVSLFFRDTGSSPKILNFTINEAVLQTLSAVFTAKHLNFTDFKETNDDLHFININVYNDLFEALRMTSEYYVEDLVGRAEGEFKHIITLFLISATLLLLMLFVLFPVVRSVNSARLKILSLFVDIPYSIAITLAAKCQKFIQSHQAQSDDINDKTEANSGDDEGFQGNNDEEDELADQQALNKKKNRARTPIFESAMKDNTFFMQFGFGLGILLAYFVGMLVLSLNFTNKIQIITDEMNLVSQAESYYAFAQNVQREMIYDPSKEVLGAESFDVARDSLEILFGYNEMLLRIHYDNRKDLNLDYEKIFDDYFKLNACKNNLTVKFTLLPFNCDDYIYAQFGMQTVMTRYFELLKESMKQYITLKDANPTNNVYIAQQMVNSPVMRELYVLQFRFISDSLRFLVNKLTQVTNEDFQSTIDLKTIAFVVFVICISIAYLVFWLPFVIKLTKDMWRSKSMLSIIPIEVIVKMPRIHQFLLKQSFSDIKVNNNQVGAQGQPGSGEQAKAKGEKDMD</sequence>
<feature type="compositionally biased region" description="Polar residues" evidence="2">
    <location>
        <begin position="19"/>
        <end position="30"/>
    </location>
</feature>
<feature type="transmembrane region" description="Helical" evidence="3">
    <location>
        <begin position="137"/>
        <end position="158"/>
    </location>
</feature>
<dbReference type="Proteomes" id="UP000785679">
    <property type="component" value="Unassembled WGS sequence"/>
</dbReference>
<dbReference type="SUPFAM" id="SSF55785">
    <property type="entry name" value="PYP-like sensor domain (PAS domain)"/>
    <property type="match status" value="1"/>
</dbReference>
<evidence type="ECO:0000256" key="2">
    <source>
        <dbReference type="SAM" id="MobiDB-lite"/>
    </source>
</evidence>
<dbReference type="InterPro" id="IPR052994">
    <property type="entry name" value="Tiny_macrocysts_regulators"/>
</dbReference>
<feature type="region of interest" description="Disordered" evidence="2">
    <location>
        <begin position="871"/>
        <end position="928"/>
    </location>
</feature>
<proteinExistence type="predicted"/>
<feature type="compositionally biased region" description="Acidic residues" evidence="2">
    <location>
        <begin position="1524"/>
        <end position="1541"/>
    </location>
</feature>
<gene>
    <name evidence="5" type="ORF">FGO68_gene13735</name>
</gene>
<dbReference type="PANTHER" id="PTHR31600">
    <property type="entry name" value="TINY MACROCYSTS PROTEIN B-RELATED"/>
    <property type="match status" value="1"/>
</dbReference>
<feature type="region of interest" description="Disordered" evidence="2">
    <location>
        <begin position="1513"/>
        <end position="1548"/>
    </location>
</feature>
<feature type="transmembrane region" description="Helical" evidence="3">
    <location>
        <begin position="1451"/>
        <end position="1473"/>
    </location>
</feature>
<feature type="transmembrane region" description="Helical" evidence="3">
    <location>
        <begin position="179"/>
        <end position="200"/>
    </location>
</feature>
<feature type="compositionally biased region" description="Basic residues" evidence="2">
    <location>
        <begin position="904"/>
        <end position="923"/>
    </location>
</feature>
<dbReference type="CDD" id="cd00130">
    <property type="entry name" value="PAS"/>
    <property type="match status" value="1"/>
</dbReference>
<name>A0A8J8P5W3_HALGN</name>
<dbReference type="Pfam" id="PF25474">
    <property type="entry name" value="TPR_TmcB"/>
    <property type="match status" value="1"/>
</dbReference>
<feature type="transmembrane region" description="Helical" evidence="3">
    <location>
        <begin position="292"/>
        <end position="309"/>
    </location>
</feature>
<feature type="transmembrane region" description="Helical" evidence="3">
    <location>
        <begin position="1788"/>
        <end position="1810"/>
    </location>
</feature>
<organism evidence="5 6">
    <name type="scientific">Halteria grandinella</name>
    <dbReference type="NCBI Taxonomy" id="5974"/>
    <lineage>
        <taxon>Eukaryota</taxon>
        <taxon>Sar</taxon>
        <taxon>Alveolata</taxon>
        <taxon>Ciliophora</taxon>
        <taxon>Intramacronucleata</taxon>
        <taxon>Spirotrichea</taxon>
        <taxon>Stichotrichia</taxon>
        <taxon>Sporadotrichida</taxon>
        <taxon>Halteriidae</taxon>
        <taxon>Halteria</taxon>
    </lineage>
</organism>
<protein>
    <recommendedName>
        <fullName evidence="4">PAS domain-containing protein</fullName>
    </recommendedName>
</protein>
<dbReference type="PROSITE" id="PS50112">
    <property type="entry name" value="PAS"/>
    <property type="match status" value="1"/>
</dbReference>
<dbReference type="InterPro" id="IPR035965">
    <property type="entry name" value="PAS-like_dom_sf"/>
</dbReference>
<evidence type="ECO:0000313" key="6">
    <source>
        <dbReference type="Proteomes" id="UP000785679"/>
    </source>
</evidence>
<feature type="region of interest" description="Disordered" evidence="2">
    <location>
        <begin position="1854"/>
        <end position="1877"/>
    </location>
</feature>
<keyword evidence="6" id="KW-1185">Reference proteome</keyword>
<evidence type="ECO:0000256" key="1">
    <source>
        <dbReference type="SAM" id="Coils"/>
    </source>
</evidence>
<feature type="transmembrane region" description="Helical" evidence="3">
    <location>
        <begin position="1567"/>
        <end position="1590"/>
    </location>
</feature>
<feature type="coiled-coil region" evidence="1">
    <location>
        <begin position="1188"/>
        <end position="1215"/>
    </location>
</feature>
<accession>A0A8J8P5W3</accession>
<keyword evidence="1" id="KW-0175">Coiled coil</keyword>
<evidence type="ECO:0000259" key="4">
    <source>
        <dbReference type="PROSITE" id="PS50112"/>
    </source>
</evidence>
<dbReference type="InterPro" id="IPR057352">
    <property type="entry name" value="TPR_TmcB/C"/>
</dbReference>
<feature type="transmembrane region" description="Helical" evidence="3">
    <location>
        <begin position="220"/>
        <end position="249"/>
    </location>
</feature>
<dbReference type="OrthoDB" id="542352at2759"/>
<feature type="compositionally biased region" description="Basic and acidic residues" evidence="2">
    <location>
        <begin position="871"/>
        <end position="881"/>
    </location>
</feature>
<keyword evidence="3" id="KW-0472">Membrane</keyword>
<reference evidence="5" key="1">
    <citation type="submission" date="2019-06" db="EMBL/GenBank/DDBJ databases">
        <authorList>
            <person name="Zheng W."/>
        </authorList>
    </citation>
    <scope>NUCLEOTIDE SEQUENCE</scope>
    <source>
        <strain evidence="5">QDHG01</strain>
    </source>
</reference>
<feature type="region of interest" description="Disordered" evidence="2">
    <location>
        <begin position="1"/>
        <end position="47"/>
    </location>
</feature>
<feature type="compositionally biased region" description="Polar residues" evidence="2">
    <location>
        <begin position="884"/>
        <end position="903"/>
    </location>
</feature>
<feature type="domain" description="PAS" evidence="4">
    <location>
        <begin position="697"/>
        <end position="748"/>
    </location>
</feature>
<dbReference type="Pfam" id="PF13426">
    <property type="entry name" value="PAS_9"/>
    <property type="match status" value="1"/>
</dbReference>
<dbReference type="NCBIfam" id="TIGR00229">
    <property type="entry name" value="sensory_box"/>
    <property type="match status" value="1"/>
</dbReference>
<feature type="transmembrane region" description="Helical" evidence="3">
    <location>
        <begin position="321"/>
        <end position="341"/>
    </location>
</feature>
<dbReference type="EMBL" id="RRYP01000288">
    <property type="protein sequence ID" value="TNV87672.1"/>
    <property type="molecule type" value="Genomic_DNA"/>
</dbReference>
<dbReference type="Gene3D" id="3.30.450.20">
    <property type="entry name" value="PAS domain"/>
    <property type="match status" value="1"/>
</dbReference>
<comment type="caution">
    <text evidence="5">The sequence shown here is derived from an EMBL/GenBank/DDBJ whole genome shotgun (WGS) entry which is preliminary data.</text>
</comment>